<evidence type="ECO:0000256" key="1">
    <source>
        <dbReference type="SAM" id="MobiDB-lite"/>
    </source>
</evidence>
<comment type="caution">
    <text evidence="2">The sequence shown here is derived from an EMBL/GenBank/DDBJ whole genome shotgun (WGS) entry which is preliminary data.</text>
</comment>
<keyword evidence="3" id="KW-1185">Reference proteome</keyword>
<dbReference type="AlphaFoldDB" id="A0AAD3S865"/>
<evidence type="ECO:0000313" key="3">
    <source>
        <dbReference type="Proteomes" id="UP001279734"/>
    </source>
</evidence>
<proteinExistence type="predicted"/>
<evidence type="ECO:0000313" key="2">
    <source>
        <dbReference type="EMBL" id="GMH06318.1"/>
    </source>
</evidence>
<dbReference type="EMBL" id="BSYO01000006">
    <property type="protein sequence ID" value="GMH06318.1"/>
    <property type="molecule type" value="Genomic_DNA"/>
</dbReference>
<gene>
    <name evidence="2" type="ORF">Nepgr_008158</name>
</gene>
<sequence>MGRRPLKHVTGDHLGHGQDSMHTALRGVSQNLAGELGSKSLPLRGSRQKEYGIPLVELASKRELSLSPSLGLGLQETSVLANEEEQMDVPESVGVVGAGEAEQTSKFIDASETGGLGQELESVEVPEAMGSLAGAYEIVALSEHVSVPPSLEDPGSSLPEDESFKRSEPLSMDEVAEPAEPPSVPASGVASRGIGSSFAQALETVHSLKAVSSHLDKLLCRVQEEAEWEVIQRFEMETAALRREL</sequence>
<organism evidence="2 3">
    <name type="scientific">Nepenthes gracilis</name>
    <name type="common">Slender pitcher plant</name>
    <dbReference type="NCBI Taxonomy" id="150966"/>
    <lineage>
        <taxon>Eukaryota</taxon>
        <taxon>Viridiplantae</taxon>
        <taxon>Streptophyta</taxon>
        <taxon>Embryophyta</taxon>
        <taxon>Tracheophyta</taxon>
        <taxon>Spermatophyta</taxon>
        <taxon>Magnoliopsida</taxon>
        <taxon>eudicotyledons</taxon>
        <taxon>Gunneridae</taxon>
        <taxon>Pentapetalae</taxon>
        <taxon>Caryophyllales</taxon>
        <taxon>Nepenthaceae</taxon>
        <taxon>Nepenthes</taxon>
    </lineage>
</organism>
<name>A0AAD3S865_NEPGR</name>
<dbReference type="Proteomes" id="UP001279734">
    <property type="component" value="Unassembled WGS sequence"/>
</dbReference>
<feature type="region of interest" description="Disordered" evidence="1">
    <location>
        <begin position="147"/>
        <end position="190"/>
    </location>
</feature>
<reference evidence="2" key="1">
    <citation type="submission" date="2023-05" db="EMBL/GenBank/DDBJ databases">
        <title>Nepenthes gracilis genome sequencing.</title>
        <authorList>
            <person name="Fukushima K."/>
        </authorList>
    </citation>
    <scope>NUCLEOTIDE SEQUENCE</scope>
    <source>
        <strain evidence="2">SING2019-196</strain>
    </source>
</reference>
<accession>A0AAD3S865</accession>
<protein>
    <submittedName>
        <fullName evidence="2">Uncharacterized protein</fullName>
    </submittedName>
</protein>
<feature type="region of interest" description="Disordered" evidence="1">
    <location>
        <begin position="1"/>
        <end position="20"/>
    </location>
</feature>